<keyword evidence="4" id="KW-1185">Reference proteome</keyword>
<comment type="caution">
    <text evidence="3">The sequence shown here is derived from an EMBL/GenBank/DDBJ whole genome shotgun (WGS) entry which is preliminary data.</text>
</comment>
<feature type="region of interest" description="Disordered" evidence="2">
    <location>
        <begin position="597"/>
        <end position="622"/>
    </location>
</feature>
<name>A0A1T3FGC0_ELIME</name>
<feature type="compositionally biased region" description="Basic and acidic residues" evidence="2">
    <location>
        <begin position="27"/>
        <end position="36"/>
    </location>
</feature>
<protein>
    <recommendedName>
        <fullName evidence="5">Chromosome segregation protein</fullName>
    </recommendedName>
</protein>
<dbReference type="OrthoDB" id="5422202at2"/>
<dbReference type="Proteomes" id="UP000188947">
    <property type="component" value="Unassembled WGS sequence"/>
</dbReference>
<proteinExistence type="predicted"/>
<dbReference type="Pfam" id="PF03993">
    <property type="entry name" value="DUF349"/>
    <property type="match status" value="5"/>
</dbReference>
<evidence type="ECO:0000313" key="3">
    <source>
        <dbReference type="EMBL" id="OOH97458.1"/>
    </source>
</evidence>
<dbReference type="SUPFAM" id="SSF161270">
    <property type="entry name" value="PspA lactotransferrin-binding region"/>
    <property type="match status" value="1"/>
</dbReference>
<dbReference type="EMBL" id="MPOG01000004">
    <property type="protein sequence ID" value="OOH97458.1"/>
    <property type="molecule type" value="Genomic_DNA"/>
</dbReference>
<keyword evidence="1" id="KW-0175">Coiled coil</keyword>
<evidence type="ECO:0000256" key="2">
    <source>
        <dbReference type="SAM" id="MobiDB-lite"/>
    </source>
</evidence>
<sequence length="622" mass="72732">MASIDNNQNDELKTNQPAEQPEQTHQAAERYEHSADHDEDSDHDFHAEDYTHLSMEDLAKEAENIVNSVNAGAQTKKFGELRDAFNAAWEEELKDKKEAYVADGGDPENFEYQSPLRSRFNALVNIFKEKQDSYHKEVEKEHAENLTHRRSIIEKLKNLYTNTEPGTNLFKAIREIKDEWQKSGQVAKSEFKTLSNDYFHHLNQFYQMLDLNKEYREQEYAHNLEKRQHIIARAKELKDEPVVQKALNELQYLHKLWKEEAEPVAEEFRDSTWEEFKEISNIIHQRKTELFAQIEAEQKENLEKKNEIIEKLKKLTNPEKEPAHSYWQAAIKKVEELRSEFIALGSVPKKLSNQNWTDFKETLRGFNTAKNNFYKGLKKNQQENLDRKLQLIQTAKDNQDSDDWDTAVPLFKKLQEEWKAIGHVPRSQSNRVWDEFRDACNHFFAKFREKGDGATDDWRVNYKKKKALLDELKNIEEGEGSAEEINRIKNEWNAIGKVPRDKIGINSEFNKALRSKMKLNRMKDYELSDGNLSGNQLTDKARKIKNQITDLEAEVSKLENNLAFFSNSNRENPLLKATYESLDAKKDELEALRSKLHQIIAEHDQPKTETSGDGNEEEKTGE</sequence>
<accession>A0A1T3FGC0</accession>
<feature type="region of interest" description="Disordered" evidence="2">
    <location>
        <begin position="1"/>
        <end position="49"/>
    </location>
</feature>
<dbReference type="AlphaFoldDB" id="A0A1T3FGC0"/>
<feature type="coiled-coil region" evidence="1">
    <location>
        <begin position="287"/>
        <end position="315"/>
    </location>
</feature>
<reference evidence="3 4" key="1">
    <citation type="submission" date="2016-11" db="EMBL/GenBank/DDBJ databases">
        <title>Genome sequence and comparative genomic analysis of clinical strain Elizabethkingia meningoseptica 61421 PRCM.</title>
        <authorList>
            <person name="Wang M."/>
            <person name="Hu S."/>
            <person name="Cao L."/>
            <person name="Jiang T."/>
            <person name="Zhou Y."/>
            <person name="Ming D."/>
        </authorList>
    </citation>
    <scope>NUCLEOTIDE SEQUENCE [LARGE SCALE GENOMIC DNA]</scope>
    <source>
        <strain evidence="3 4">61421 PRCM</strain>
    </source>
</reference>
<evidence type="ECO:0000256" key="1">
    <source>
        <dbReference type="SAM" id="Coils"/>
    </source>
</evidence>
<organism evidence="3 4">
    <name type="scientific">Elizabethkingia meningoseptica</name>
    <name type="common">Chryseobacterium meningosepticum</name>
    <dbReference type="NCBI Taxonomy" id="238"/>
    <lineage>
        <taxon>Bacteria</taxon>
        <taxon>Pseudomonadati</taxon>
        <taxon>Bacteroidota</taxon>
        <taxon>Flavobacteriia</taxon>
        <taxon>Flavobacteriales</taxon>
        <taxon>Weeksellaceae</taxon>
        <taxon>Elizabethkingia</taxon>
    </lineage>
</organism>
<dbReference type="eggNOG" id="COG0495">
    <property type="taxonomic scope" value="Bacteria"/>
</dbReference>
<feature type="compositionally biased region" description="Polar residues" evidence="2">
    <location>
        <begin position="1"/>
        <end position="26"/>
    </location>
</feature>
<dbReference type="STRING" id="238.BBD35_10450"/>
<dbReference type="InterPro" id="IPR007139">
    <property type="entry name" value="DUF349"/>
</dbReference>
<gene>
    <name evidence="3" type="ORF">BMF97_03850</name>
</gene>
<dbReference type="RefSeq" id="WP_077564323.1">
    <property type="nucleotide sequence ID" value="NZ_CP016378.1"/>
</dbReference>
<evidence type="ECO:0000313" key="4">
    <source>
        <dbReference type="Proteomes" id="UP000188947"/>
    </source>
</evidence>
<evidence type="ECO:0008006" key="5">
    <source>
        <dbReference type="Google" id="ProtNLM"/>
    </source>
</evidence>